<protein>
    <recommendedName>
        <fullName evidence="2">N-acetylmuramoyl-L-alanine amidase</fullName>
        <ecNumber evidence="2">3.5.1.28</ecNumber>
    </recommendedName>
</protein>
<keyword evidence="8" id="KW-1185">Reference proteome</keyword>
<feature type="domain" description="N-acetylmuramoyl-L-alanine amidase" evidence="6">
    <location>
        <begin position="63"/>
        <end position="194"/>
    </location>
</feature>
<comment type="caution">
    <text evidence="7">The sequence shown here is derived from an EMBL/GenBank/DDBJ whole genome shotgun (WGS) entry which is preliminary data.</text>
</comment>
<comment type="catalytic activity">
    <reaction evidence="1">
        <text>Hydrolyzes the link between N-acetylmuramoyl residues and L-amino acid residues in certain cell-wall glycopeptides.</text>
        <dbReference type="EC" id="3.5.1.28"/>
    </reaction>
</comment>
<dbReference type="PANTHER" id="PTHR30417">
    <property type="entry name" value="N-ACETYLMURAMOYL-L-ALANINE AMIDASE AMID"/>
    <property type="match status" value="1"/>
</dbReference>
<evidence type="ECO:0000259" key="6">
    <source>
        <dbReference type="SMART" id="SM00644"/>
    </source>
</evidence>
<evidence type="ECO:0000256" key="2">
    <source>
        <dbReference type="ARBA" id="ARBA00011901"/>
    </source>
</evidence>
<dbReference type="AlphaFoldDB" id="A0A1V9EUP2"/>
<dbReference type="PROSITE" id="PS51257">
    <property type="entry name" value="PROKAR_LIPOPROTEIN"/>
    <property type="match status" value="1"/>
</dbReference>
<evidence type="ECO:0000256" key="3">
    <source>
        <dbReference type="ARBA" id="ARBA00022801"/>
    </source>
</evidence>
<dbReference type="SUPFAM" id="SSF55846">
    <property type="entry name" value="N-acetylmuramoyl-L-alanine amidase-like"/>
    <property type="match status" value="1"/>
</dbReference>
<keyword evidence="3" id="KW-0378">Hydrolase</keyword>
<dbReference type="InterPro" id="IPR002502">
    <property type="entry name" value="Amidase_domain"/>
</dbReference>
<dbReference type="STRING" id="550983.A4R26_30400"/>
<dbReference type="GO" id="GO:0008745">
    <property type="term" value="F:N-acetylmuramoyl-L-alanine amidase activity"/>
    <property type="evidence" value="ECO:0007669"/>
    <property type="project" value="UniProtKB-EC"/>
</dbReference>
<dbReference type="Pfam" id="PF01510">
    <property type="entry name" value="Amidase_2"/>
    <property type="match status" value="1"/>
</dbReference>
<organism evidence="7 8">
    <name type="scientific">Niastella populi</name>
    <dbReference type="NCBI Taxonomy" id="550983"/>
    <lineage>
        <taxon>Bacteria</taxon>
        <taxon>Pseudomonadati</taxon>
        <taxon>Bacteroidota</taxon>
        <taxon>Chitinophagia</taxon>
        <taxon>Chitinophagales</taxon>
        <taxon>Chitinophagaceae</taxon>
        <taxon>Niastella</taxon>
    </lineage>
</organism>
<feature type="chain" id="PRO_5013297453" description="N-acetylmuramoyl-L-alanine amidase" evidence="5">
    <location>
        <begin position="28"/>
        <end position="276"/>
    </location>
</feature>
<feature type="signal peptide" evidence="5">
    <location>
        <begin position="1"/>
        <end position="27"/>
    </location>
</feature>
<evidence type="ECO:0000256" key="4">
    <source>
        <dbReference type="ARBA" id="ARBA00023316"/>
    </source>
</evidence>
<dbReference type="SMART" id="SM00644">
    <property type="entry name" value="Ami_2"/>
    <property type="match status" value="1"/>
</dbReference>
<dbReference type="PANTHER" id="PTHR30417:SF1">
    <property type="entry name" value="N-ACETYLMURAMOYL-L-ALANINE AMIDASE AMID"/>
    <property type="match status" value="1"/>
</dbReference>
<evidence type="ECO:0000313" key="7">
    <source>
        <dbReference type="EMBL" id="OQP49839.1"/>
    </source>
</evidence>
<dbReference type="EMBL" id="LWBP01000225">
    <property type="protein sequence ID" value="OQP49839.1"/>
    <property type="molecule type" value="Genomic_DNA"/>
</dbReference>
<dbReference type="GO" id="GO:0071555">
    <property type="term" value="P:cell wall organization"/>
    <property type="evidence" value="ECO:0007669"/>
    <property type="project" value="UniProtKB-KW"/>
</dbReference>
<accession>A0A1V9EUP2</accession>
<proteinExistence type="predicted"/>
<reference evidence="8" key="1">
    <citation type="submission" date="2016-04" db="EMBL/GenBank/DDBJ databases">
        <authorList>
            <person name="Chen L."/>
            <person name="Zhuang W."/>
            <person name="Wang G."/>
        </authorList>
    </citation>
    <scope>NUCLEOTIDE SEQUENCE [LARGE SCALE GENOMIC DNA]</scope>
    <source>
        <strain evidence="8">208</strain>
    </source>
</reference>
<evidence type="ECO:0000256" key="1">
    <source>
        <dbReference type="ARBA" id="ARBA00001561"/>
    </source>
</evidence>
<dbReference type="GO" id="GO:0019867">
    <property type="term" value="C:outer membrane"/>
    <property type="evidence" value="ECO:0007669"/>
    <property type="project" value="TreeGrafter"/>
</dbReference>
<dbReference type="EC" id="3.5.1.28" evidence="2"/>
<dbReference type="OrthoDB" id="9794842at2"/>
<keyword evidence="4" id="KW-0961">Cell wall biogenesis/degradation</keyword>
<dbReference type="GO" id="GO:0009253">
    <property type="term" value="P:peptidoglycan catabolic process"/>
    <property type="evidence" value="ECO:0007669"/>
    <property type="project" value="InterPro"/>
</dbReference>
<name>A0A1V9EUP2_9BACT</name>
<evidence type="ECO:0000313" key="8">
    <source>
        <dbReference type="Proteomes" id="UP000192276"/>
    </source>
</evidence>
<sequence length="276" mass="31292">MRVFAGSLLIVATFSAFVYSCAHNPYAKTNKHYKKHAKQLAQSLRPVPNKLFLDSAIMPVYAVGTTNFDLRKPNFVIIHHTAQNSCEQTLKTFTLERTKVSAHYVICKDGTIHHMLNDYLRAWQAGVSRWGNFTDINSSSIGIELDNNGREAFPETQITSLIKLLDTLKRNYSIPPANFIGHSDIAPGRKVDPSAFFPWQTLAHRGFGLWYDTTAVVVPEYFNAPQALRIIGYNIKDTLAAIRSFKLHFVPQDTIAKRSLTADDKKILFDLSRRYQ</sequence>
<keyword evidence="5" id="KW-0732">Signal</keyword>
<gene>
    <name evidence="7" type="ORF">A4R26_30400</name>
</gene>
<dbReference type="InterPro" id="IPR036505">
    <property type="entry name" value="Amidase/PGRP_sf"/>
</dbReference>
<dbReference type="RefSeq" id="WP_081170096.1">
    <property type="nucleotide sequence ID" value="NZ_LWBP01000225.1"/>
</dbReference>
<dbReference type="Proteomes" id="UP000192276">
    <property type="component" value="Unassembled WGS sequence"/>
</dbReference>
<dbReference type="CDD" id="cd06583">
    <property type="entry name" value="PGRP"/>
    <property type="match status" value="1"/>
</dbReference>
<dbReference type="InterPro" id="IPR051206">
    <property type="entry name" value="NAMLAA_amidase_2"/>
</dbReference>
<evidence type="ECO:0000256" key="5">
    <source>
        <dbReference type="SAM" id="SignalP"/>
    </source>
</evidence>
<dbReference type="GO" id="GO:0009254">
    <property type="term" value="P:peptidoglycan turnover"/>
    <property type="evidence" value="ECO:0007669"/>
    <property type="project" value="TreeGrafter"/>
</dbReference>
<dbReference type="Gene3D" id="3.40.80.10">
    <property type="entry name" value="Peptidoglycan recognition protein-like"/>
    <property type="match status" value="1"/>
</dbReference>